<dbReference type="GO" id="GO:0051131">
    <property type="term" value="P:chaperone-mediated protein complex assembly"/>
    <property type="evidence" value="ECO:0007669"/>
    <property type="project" value="TreeGrafter"/>
</dbReference>
<dbReference type="GO" id="GO:0051082">
    <property type="term" value="F:unfolded protein binding"/>
    <property type="evidence" value="ECO:0007669"/>
    <property type="project" value="InterPro"/>
</dbReference>
<proteinExistence type="predicted"/>
<name>A0A1B6CYU0_9HEMI</name>
<dbReference type="Gene3D" id="3.50.7.10">
    <property type="entry name" value="GroEL"/>
    <property type="match status" value="1"/>
</dbReference>
<organism evidence="1">
    <name type="scientific">Clastoptera arizonana</name>
    <name type="common">Arizona spittle bug</name>
    <dbReference type="NCBI Taxonomy" id="38151"/>
    <lineage>
        <taxon>Eukaryota</taxon>
        <taxon>Metazoa</taxon>
        <taxon>Ecdysozoa</taxon>
        <taxon>Arthropoda</taxon>
        <taxon>Hexapoda</taxon>
        <taxon>Insecta</taxon>
        <taxon>Pterygota</taxon>
        <taxon>Neoptera</taxon>
        <taxon>Paraneoptera</taxon>
        <taxon>Hemiptera</taxon>
        <taxon>Auchenorrhyncha</taxon>
        <taxon>Cercopoidea</taxon>
        <taxon>Clastopteridae</taxon>
        <taxon>Clastoptera</taxon>
    </lineage>
</organism>
<dbReference type="Gene3D" id="3.30.260.10">
    <property type="entry name" value="TCP-1-like chaperonin intermediate domain"/>
    <property type="match status" value="1"/>
</dbReference>
<reference evidence="1" key="1">
    <citation type="submission" date="2015-12" db="EMBL/GenBank/DDBJ databases">
        <title>De novo transcriptome assembly of four potential Pierce s Disease insect vectors from Arizona vineyards.</title>
        <authorList>
            <person name="Tassone E.E."/>
        </authorList>
    </citation>
    <scope>NUCLEOTIDE SEQUENCE</scope>
</reference>
<dbReference type="InterPro" id="IPR027410">
    <property type="entry name" value="TCP-1-like_intermed_sf"/>
</dbReference>
<dbReference type="GO" id="GO:0032502">
    <property type="term" value="P:developmental process"/>
    <property type="evidence" value="ECO:0007669"/>
    <property type="project" value="TreeGrafter"/>
</dbReference>
<dbReference type="SUPFAM" id="SSF52029">
    <property type="entry name" value="GroEL apical domain-like"/>
    <property type="match status" value="1"/>
</dbReference>
<protein>
    <submittedName>
        <fullName evidence="1">Uncharacterized protein</fullName>
    </submittedName>
</protein>
<dbReference type="EMBL" id="GEDC01018727">
    <property type="protein sequence ID" value="JAS18571.1"/>
    <property type="molecule type" value="Transcribed_RNA"/>
</dbReference>
<dbReference type="GO" id="GO:0005524">
    <property type="term" value="F:ATP binding"/>
    <property type="evidence" value="ECO:0007669"/>
    <property type="project" value="InterPro"/>
</dbReference>
<sequence length="533" mass="60414">MSMKNLNGCFYEPVNSDSSLSSIRDLLILLRSCIGPKSMKKFLITSGGYVELTSNSQTIADRLEVNNPICRYILQSVKVKEDFGFFEGVLILSMLEQIWTKLYKELLPIQKVINTFEELTKNCNNIMKSTNNAFKVDFNSAKDLVHIVKNVIISKKCSILTDIFIETLCGNIVKSFLMSINEDFIIKRISVKVEQGSDCSYSHNGILYSIVDDYKEEVVLNNLKQSNKTIFSVILFTIMLNNENETTHTLEKILQFLQTAVKQGINLVACQKTVHDSIKLFLRRNGVILLERMGSELANNFKEMTNTVPLSNVYKLKDICIDNVKGLLTSIDIIQFNEKQYFLLNNKENTMNTLVLCTSNLTNESDFKLVIEQALATLRGITTHPYLLPGAGCFEVWFSVHLQRIQVLKGSLCLIEREITLCLQKALILASGQQYPFTFDSVYHHSWPNKNFDQCKCNCGMVSNNNVSNHNGKWIEFNEHTFVSEPAEKLNKISFEPSDCVVMDSAILKNNAFSSALEMCSNLLSVGLVVYKN</sequence>
<dbReference type="InterPro" id="IPR027413">
    <property type="entry name" value="GROEL-like_equatorial_sf"/>
</dbReference>
<dbReference type="InterPro" id="IPR002423">
    <property type="entry name" value="Cpn60/GroEL/TCP-1"/>
</dbReference>
<dbReference type="GO" id="GO:0005634">
    <property type="term" value="C:nucleus"/>
    <property type="evidence" value="ECO:0007669"/>
    <property type="project" value="TreeGrafter"/>
</dbReference>
<dbReference type="GO" id="GO:0005737">
    <property type="term" value="C:cytoplasm"/>
    <property type="evidence" value="ECO:0007669"/>
    <property type="project" value="TreeGrafter"/>
</dbReference>
<gene>
    <name evidence="1" type="ORF">g.29260</name>
</gene>
<dbReference type="PANTHER" id="PTHR46787:SF1">
    <property type="entry name" value="MOLECULAR CHAPERONE MKKS"/>
    <property type="match status" value="1"/>
</dbReference>
<dbReference type="GO" id="GO:0060271">
    <property type="term" value="P:cilium assembly"/>
    <property type="evidence" value="ECO:0007669"/>
    <property type="project" value="InterPro"/>
</dbReference>
<evidence type="ECO:0000313" key="1">
    <source>
        <dbReference type="EMBL" id="JAS18571.1"/>
    </source>
</evidence>
<dbReference type="SUPFAM" id="SSF48592">
    <property type="entry name" value="GroEL equatorial domain-like"/>
    <property type="match status" value="1"/>
</dbReference>
<dbReference type="InterPro" id="IPR028790">
    <property type="entry name" value="MKKS"/>
</dbReference>
<dbReference type="Gene3D" id="1.10.560.10">
    <property type="entry name" value="GroEL-like equatorial domain"/>
    <property type="match status" value="2"/>
</dbReference>
<dbReference type="InterPro" id="IPR027409">
    <property type="entry name" value="GroEL-like_apical_dom_sf"/>
</dbReference>
<dbReference type="GO" id="GO:1902636">
    <property type="term" value="C:kinociliary basal body"/>
    <property type="evidence" value="ECO:0007669"/>
    <property type="project" value="TreeGrafter"/>
</dbReference>
<dbReference type="PANTHER" id="PTHR46787">
    <property type="entry name" value="SYNDROMES PUTATIVE CHAPERONIN-RELATED"/>
    <property type="match status" value="1"/>
</dbReference>
<accession>A0A1B6CYU0</accession>
<dbReference type="Pfam" id="PF00118">
    <property type="entry name" value="Cpn60_TCP1"/>
    <property type="match status" value="1"/>
</dbReference>
<dbReference type="GO" id="GO:0006457">
    <property type="term" value="P:protein folding"/>
    <property type="evidence" value="ECO:0007669"/>
    <property type="project" value="InterPro"/>
</dbReference>
<dbReference type="AlphaFoldDB" id="A0A1B6CYU0"/>